<proteinExistence type="predicted"/>
<dbReference type="PANTHER" id="PTHR22911">
    <property type="entry name" value="ACYL-MALONYL CONDENSING ENZYME-RELATED"/>
    <property type="match status" value="1"/>
</dbReference>
<dbReference type="InterPro" id="IPR000620">
    <property type="entry name" value="EamA_dom"/>
</dbReference>
<sequence length="300" mass="31428">MNTIPDHLKGLLITALGVTILSPDALLVGLVEAGVWTTVVWRGVLTFLALAAAMLVIHRGRALGAFRATGRWGLLVSLFFAVNTTLFVYSVTHTAAANTLVIIAGGPLFGAVLSRVFLREHVAAETWVATVLVLSGIAVLVGDGLQQGTWAGDLAGIVVSLSLSANFVVMRHRKDINMVPATALGALWSAVGVLVGAVALGHTPPVPIGAGDVPWMLAMGLVVVPGAFGFITIGPRYITAPEVGLLMLLETLLGPLWVWLVLDELPTPTAFAAGVFVVVTLIAYFSVRLKRQAAARYVAS</sequence>
<feature type="domain" description="EamA" evidence="2">
    <location>
        <begin position="32"/>
        <end position="141"/>
    </location>
</feature>
<reference evidence="3 4" key="1">
    <citation type="submission" date="2016-10" db="EMBL/GenBank/DDBJ databases">
        <authorList>
            <person name="de Groot N.N."/>
        </authorList>
    </citation>
    <scope>NUCLEOTIDE SEQUENCE [LARGE SCALE GENOMIC DNA]</scope>
    <source>
        <strain evidence="3 4">DSM 25584</strain>
    </source>
</reference>
<dbReference type="OrthoDB" id="9810239at2"/>
<feature type="transmembrane region" description="Helical" evidence="1">
    <location>
        <begin position="181"/>
        <end position="201"/>
    </location>
</feature>
<keyword evidence="4" id="KW-1185">Reference proteome</keyword>
<protein>
    <submittedName>
        <fullName evidence="3">EamA domain-containing membrane protein RarD</fullName>
    </submittedName>
</protein>
<feature type="transmembrane region" description="Helical" evidence="1">
    <location>
        <begin position="124"/>
        <end position="142"/>
    </location>
</feature>
<evidence type="ECO:0000256" key="1">
    <source>
        <dbReference type="SAM" id="Phobius"/>
    </source>
</evidence>
<dbReference type="GO" id="GO:0016020">
    <property type="term" value="C:membrane"/>
    <property type="evidence" value="ECO:0007669"/>
    <property type="project" value="InterPro"/>
</dbReference>
<keyword evidence="1" id="KW-0812">Transmembrane</keyword>
<dbReference type="AlphaFoldDB" id="A0A1G7T043"/>
<name>A0A1G7T043_9PROT</name>
<feature type="domain" description="EamA" evidence="2">
    <location>
        <begin position="151"/>
        <end position="282"/>
    </location>
</feature>
<feature type="transmembrane region" description="Helical" evidence="1">
    <location>
        <begin position="39"/>
        <end position="57"/>
    </location>
</feature>
<feature type="transmembrane region" description="Helical" evidence="1">
    <location>
        <begin position="148"/>
        <end position="169"/>
    </location>
</feature>
<evidence type="ECO:0000313" key="4">
    <source>
        <dbReference type="Proteomes" id="UP000199415"/>
    </source>
</evidence>
<dbReference type="RefSeq" id="WP_090020613.1">
    <property type="nucleotide sequence ID" value="NZ_FNCE01000008.1"/>
</dbReference>
<dbReference type="Proteomes" id="UP000199415">
    <property type="component" value="Unassembled WGS sequence"/>
</dbReference>
<dbReference type="Pfam" id="PF00892">
    <property type="entry name" value="EamA"/>
    <property type="match status" value="2"/>
</dbReference>
<feature type="transmembrane region" description="Helical" evidence="1">
    <location>
        <begin position="243"/>
        <end position="262"/>
    </location>
</feature>
<feature type="transmembrane region" description="Helical" evidence="1">
    <location>
        <begin position="213"/>
        <end position="231"/>
    </location>
</feature>
<dbReference type="InterPro" id="IPR037185">
    <property type="entry name" value="EmrE-like"/>
</dbReference>
<dbReference type="SUPFAM" id="SSF103481">
    <property type="entry name" value="Multidrug resistance efflux transporter EmrE"/>
    <property type="match status" value="2"/>
</dbReference>
<keyword evidence="1" id="KW-1133">Transmembrane helix</keyword>
<dbReference type="PANTHER" id="PTHR22911:SF135">
    <property type="entry name" value="BLR4310 PROTEIN"/>
    <property type="match status" value="1"/>
</dbReference>
<feature type="transmembrane region" description="Helical" evidence="1">
    <location>
        <begin position="95"/>
        <end position="117"/>
    </location>
</feature>
<accession>A0A1G7T043</accession>
<evidence type="ECO:0000313" key="3">
    <source>
        <dbReference type="EMBL" id="SDG28394.1"/>
    </source>
</evidence>
<feature type="transmembrane region" description="Helical" evidence="1">
    <location>
        <begin position="268"/>
        <end position="287"/>
    </location>
</feature>
<evidence type="ECO:0000259" key="2">
    <source>
        <dbReference type="Pfam" id="PF00892"/>
    </source>
</evidence>
<feature type="transmembrane region" description="Helical" evidence="1">
    <location>
        <begin position="69"/>
        <end position="89"/>
    </location>
</feature>
<keyword evidence="1" id="KW-0472">Membrane</keyword>
<organism evidence="3 4">
    <name type="scientific">Limimonas halophila</name>
    <dbReference type="NCBI Taxonomy" id="1082479"/>
    <lineage>
        <taxon>Bacteria</taxon>
        <taxon>Pseudomonadati</taxon>
        <taxon>Pseudomonadota</taxon>
        <taxon>Alphaproteobacteria</taxon>
        <taxon>Rhodospirillales</taxon>
        <taxon>Rhodovibrionaceae</taxon>
        <taxon>Limimonas</taxon>
    </lineage>
</organism>
<gene>
    <name evidence="3" type="ORF">SAMN05216241_10816</name>
</gene>
<dbReference type="EMBL" id="FNCE01000008">
    <property type="protein sequence ID" value="SDG28394.1"/>
    <property type="molecule type" value="Genomic_DNA"/>
</dbReference>